<dbReference type="Pfam" id="PF02371">
    <property type="entry name" value="Transposase_20"/>
    <property type="match status" value="1"/>
</dbReference>
<dbReference type="PANTHER" id="PTHR33055:SF15">
    <property type="entry name" value="TRANSPOSASE-RELATED"/>
    <property type="match status" value="1"/>
</dbReference>
<feature type="region of interest" description="Disordered" evidence="1">
    <location>
        <begin position="1"/>
        <end position="41"/>
    </location>
</feature>
<sequence>MRQSSWRKSESAHLSSWGGLSPGNNESAGKKRSSKTTKGNKGLKSMLCQVAWGAVQNKKTRLSTYYHRLGKRCEPKKAIMTLAHLILKIIYHVLKEK</sequence>
<accession>A0ABW5S5J4</accession>
<evidence type="ECO:0000313" key="4">
    <source>
        <dbReference type="Proteomes" id="UP001597399"/>
    </source>
</evidence>
<dbReference type="Proteomes" id="UP001597399">
    <property type="component" value="Unassembled WGS sequence"/>
</dbReference>
<proteinExistence type="predicted"/>
<keyword evidence="4" id="KW-1185">Reference proteome</keyword>
<gene>
    <name evidence="3" type="ORF">ACFSUE_13715</name>
</gene>
<name>A0ABW5S5J4_9BACL</name>
<reference evidence="4" key="1">
    <citation type="journal article" date="2019" name="Int. J. Syst. Evol. Microbiol.">
        <title>The Global Catalogue of Microorganisms (GCM) 10K type strain sequencing project: providing services to taxonomists for standard genome sequencing and annotation.</title>
        <authorList>
            <consortium name="The Broad Institute Genomics Platform"/>
            <consortium name="The Broad Institute Genome Sequencing Center for Infectious Disease"/>
            <person name="Wu L."/>
            <person name="Ma J."/>
        </authorList>
    </citation>
    <scope>NUCLEOTIDE SEQUENCE [LARGE SCALE GENOMIC DNA]</scope>
    <source>
        <strain evidence="4">TISTR 2466</strain>
    </source>
</reference>
<evidence type="ECO:0000259" key="2">
    <source>
        <dbReference type="Pfam" id="PF02371"/>
    </source>
</evidence>
<evidence type="ECO:0000256" key="1">
    <source>
        <dbReference type="SAM" id="MobiDB-lite"/>
    </source>
</evidence>
<organism evidence="3 4">
    <name type="scientific">Sporolactobacillus shoreicorticis</name>
    <dbReference type="NCBI Taxonomy" id="1923877"/>
    <lineage>
        <taxon>Bacteria</taxon>
        <taxon>Bacillati</taxon>
        <taxon>Bacillota</taxon>
        <taxon>Bacilli</taxon>
        <taxon>Bacillales</taxon>
        <taxon>Sporolactobacillaceae</taxon>
        <taxon>Sporolactobacillus</taxon>
    </lineage>
</organism>
<dbReference type="RefSeq" id="WP_373689451.1">
    <property type="nucleotide sequence ID" value="NZ_JAMXWM010000024.1"/>
</dbReference>
<dbReference type="InterPro" id="IPR003346">
    <property type="entry name" value="Transposase_20"/>
</dbReference>
<comment type="caution">
    <text evidence="3">The sequence shown here is derived from an EMBL/GenBank/DDBJ whole genome shotgun (WGS) entry which is preliminary data.</text>
</comment>
<protein>
    <submittedName>
        <fullName evidence="3">Transposase</fullName>
    </submittedName>
</protein>
<dbReference type="InterPro" id="IPR047650">
    <property type="entry name" value="Transpos_IS110"/>
</dbReference>
<evidence type="ECO:0000313" key="3">
    <source>
        <dbReference type="EMBL" id="MFD2694673.1"/>
    </source>
</evidence>
<dbReference type="EMBL" id="JBHUMQ010000029">
    <property type="protein sequence ID" value="MFD2694673.1"/>
    <property type="molecule type" value="Genomic_DNA"/>
</dbReference>
<feature type="domain" description="Transposase IS116/IS110/IS902 C-terminal" evidence="2">
    <location>
        <begin position="9"/>
        <end position="67"/>
    </location>
</feature>
<dbReference type="PANTHER" id="PTHR33055">
    <property type="entry name" value="TRANSPOSASE FOR INSERTION SEQUENCE ELEMENT IS1111A"/>
    <property type="match status" value="1"/>
</dbReference>